<feature type="region of interest" description="Disordered" evidence="2">
    <location>
        <begin position="1"/>
        <end position="37"/>
    </location>
</feature>
<gene>
    <name evidence="3" type="ORF">POCULU_LOCUS8334</name>
</gene>
<accession>A0A9N9GMD9</accession>
<feature type="non-terminal residue" evidence="3">
    <location>
        <position position="159"/>
    </location>
</feature>
<dbReference type="PANTHER" id="PTHR12375">
    <property type="entry name" value="RNA-BINDING PROTEIN LUC7-RELATED"/>
    <property type="match status" value="1"/>
</dbReference>
<evidence type="ECO:0000313" key="3">
    <source>
        <dbReference type="EMBL" id="CAG8619167.1"/>
    </source>
</evidence>
<dbReference type="GO" id="GO:0003729">
    <property type="term" value="F:mRNA binding"/>
    <property type="evidence" value="ECO:0007669"/>
    <property type="project" value="InterPro"/>
</dbReference>
<dbReference type="AlphaFoldDB" id="A0A9N9GMD9"/>
<reference evidence="3" key="1">
    <citation type="submission" date="2021-06" db="EMBL/GenBank/DDBJ databases">
        <authorList>
            <person name="Kallberg Y."/>
            <person name="Tangrot J."/>
            <person name="Rosling A."/>
        </authorList>
    </citation>
    <scope>NUCLEOTIDE SEQUENCE</scope>
    <source>
        <strain evidence="3">IA702</strain>
    </source>
</reference>
<dbReference type="InterPro" id="IPR004882">
    <property type="entry name" value="Luc7-rel"/>
</dbReference>
<comment type="caution">
    <text evidence="3">The sequence shown here is derived from an EMBL/GenBank/DDBJ whole genome shotgun (WGS) entry which is preliminary data.</text>
</comment>
<sequence>VSDSMKLLADVEEKKAQKTEKEKELKNSTEGGGPSQQQKLRVCEVCSAYLSIYDSDRRLADHFGGKMHIGYLRIRELLRELREKNKDRNAGSGARGYDDRDRDRDRFDRDRHLIVVPMTAVLALAHQINVDMDVEGLDLRRLHQIDLDDINHLGVVNVT</sequence>
<keyword evidence="4" id="KW-1185">Reference proteome</keyword>
<evidence type="ECO:0000256" key="1">
    <source>
        <dbReference type="ARBA" id="ARBA00005655"/>
    </source>
</evidence>
<dbReference type="Pfam" id="PF03194">
    <property type="entry name" value="LUC7"/>
    <property type="match status" value="1"/>
</dbReference>
<feature type="compositionally biased region" description="Basic and acidic residues" evidence="2">
    <location>
        <begin position="9"/>
        <end position="27"/>
    </location>
</feature>
<proteinExistence type="inferred from homology"/>
<comment type="similarity">
    <text evidence="1">Belongs to the Luc7 family.</text>
</comment>
<name>A0A9N9GMD9_9GLOM</name>
<dbReference type="EMBL" id="CAJVPJ010002350">
    <property type="protein sequence ID" value="CAG8619167.1"/>
    <property type="molecule type" value="Genomic_DNA"/>
</dbReference>
<dbReference type="Proteomes" id="UP000789572">
    <property type="component" value="Unassembled WGS sequence"/>
</dbReference>
<dbReference type="GO" id="GO:0006376">
    <property type="term" value="P:mRNA splice site recognition"/>
    <property type="evidence" value="ECO:0007669"/>
    <property type="project" value="InterPro"/>
</dbReference>
<evidence type="ECO:0000256" key="2">
    <source>
        <dbReference type="SAM" id="MobiDB-lite"/>
    </source>
</evidence>
<dbReference type="GO" id="GO:0005685">
    <property type="term" value="C:U1 snRNP"/>
    <property type="evidence" value="ECO:0007669"/>
    <property type="project" value="InterPro"/>
</dbReference>
<evidence type="ECO:0000313" key="4">
    <source>
        <dbReference type="Proteomes" id="UP000789572"/>
    </source>
</evidence>
<protein>
    <submittedName>
        <fullName evidence="3">1770_t:CDS:1</fullName>
    </submittedName>
</protein>
<organism evidence="3 4">
    <name type="scientific">Paraglomus occultum</name>
    <dbReference type="NCBI Taxonomy" id="144539"/>
    <lineage>
        <taxon>Eukaryota</taxon>
        <taxon>Fungi</taxon>
        <taxon>Fungi incertae sedis</taxon>
        <taxon>Mucoromycota</taxon>
        <taxon>Glomeromycotina</taxon>
        <taxon>Glomeromycetes</taxon>
        <taxon>Paraglomerales</taxon>
        <taxon>Paraglomeraceae</taxon>
        <taxon>Paraglomus</taxon>
    </lineage>
</organism>
<dbReference type="OrthoDB" id="153872at2759"/>